<dbReference type="Proteomes" id="UP000520767">
    <property type="component" value="Unassembled WGS sequence"/>
</dbReference>
<dbReference type="EMBL" id="JACHJQ010000006">
    <property type="protein sequence ID" value="MBB4909727.1"/>
    <property type="molecule type" value="Genomic_DNA"/>
</dbReference>
<evidence type="ECO:0000313" key="2">
    <source>
        <dbReference type="Proteomes" id="UP000520767"/>
    </source>
</evidence>
<evidence type="ECO:0000313" key="1">
    <source>
        <dbReference type="EMBL" id="MBB4909727.1"/>
    </source>
</evidence>
<accession>A0A7W7QA17</accession>
<name>A0A7W7QA17_9PSEU</name>
<gene>
    <name evidence="1" type="ORF">FHR82_005985</name>
</gene>
<organism evidence="1 2">
    <name type="scientific">Actinophytocola algeriensis</name>
    <dbReference type="NCBI Taxonomy" id="1768010"/>
    <lineage>
        <taxon>Bacteria</taxon>
        <taxon>Bacillati</taxon>
        <taxon>Actinomycetota</taxon>
        <taxon>Actinomycetes</taxon>
        <taxon>Pseudonocardiales</taxon>
        <taxon>Pseudonocardiaceae</taxon>
    </lineage>
</organism>
<keyword evidence="2" id="KW-1185">Reference proteome</keyword>
<proteinExistence type="predicted"/>
<dbReference type="RefSeq" id="WP_184813795.1">
    <property type="nucleotide sequence ID" value="NZ_JACHJQ010000006.1"/>
</dbReference>
<comment type="caution">
    <text evidence="1">The sequence shown here is derived from an EMBL/GenBank/DDBJ whole genome shotgun (WGS) entry which is preliminary data.</text>
</comment>
<reference evidence="1 2" key="1">
    <citation type="submission" date="2020-08" db="EMBL/GenBank/DDBJ databases">
        <title>Genomic Encyclopedia of Type Strains, Phase III (KMG-III): the genomes of soil and plant-associated and newly described type strains.</title>
        <authorList>
            <person name="Whitman W."/>
        </authorList>
    </citation>
    <scope>NUCLEOTIDE SEQUENCE [LARGE SCALE GENOMIC DNA]</scope>
    <source>
        <strain evidence="1 2">CECT 8960</strain>
    </source>
</reference>
<protein>
    <submittedName>
        <fullName evidence="1">Uncharacterized protein</fullName>
    </submittedName>
</protein>
<dbReference type="AlphaFoldDB" id="A0A7W7QA17"/>
<sequence length="133" mass="13937">MLRIGDQLIMADDPSGELAGLPLVVDDEDPESCWVSVVTSFELSLGITFQVDYPGGDGCAAGKTELTTVLTTLHDAPPQYEQVEGTVLTADPCAMADEKALVTALGEETFVEPKACTSATSGPVTARATRSCR</sequence>